<comment type="caution">
    <text evidence="9">The sequence shown here is derived from an EMBL/GenBank/DDBJ whole genome shotgun (WGS) entry which is preliminary data.</text>
</comment>
<protein>
    <submittedName>
        <fullName evidence="9">Recombinase family protein</fullName>
    </submittedName>
</protein>
<feature type="domain" description="Resolvase/invertase-type recombinase catalytic" evidence="8">
    <location>
        <begin position="1"/>
        <end position="134"/>
    </location>
</feature>
<dbReference type="CDD" id="cd03768">
    <property type="entry name" value="SR_ResInv"/>
    <property type="match status" value="1"/>
</dbReference>
<dbReference type="SUPFAM" id="SSF53041">
    <property type="entry name" value="Resolvase-like"/>
    <property type="match status" value="1"/>
</dbReference>
<dbReference type="AlphaFoldDB" id="A0A418M439"/>
<evidence type="ECO:0000259" key="8">
    <source>
        <dbReference type="PROSITE" id="PS51736"/>
    </source>
</evidence>
<dbReference type="InterPro" id="IPR006118">
    <property type="entry name" value="Recombinase_CS"/>
</dbReference>
<keyword evidence="10" id="KW-1185">Reference proteome</keyword>
<dbReference type="Proteomes" id="UP000283523">
    <property type="component" value="Unassembled WGS sequence"/>
</dbReference>
<dbReference type="GO" id="GO:0003677">
    <property type="term" value="F:DNA binding"/>
    <property type="evidence" value="ECO:0007669"/>
    <property type="project" value="UniProtKB-KW"/>
</dbReference>
<dbReference type="PANTHER" id="PTHR30461">
    <property type="entry name" value="DNA-INVERTASE FROM LAMBDOID PROPHAGE"/>
    <property type="match status" value="1"/>
</dbReference>
<dbReference type="GO" id="GO:0000150">
    <property type="term" value="F:DNA strand exchange activity"/>
    <property type="evidence" value="ECO:0007669"/>
    <property type="project" value="UniProtKB-KW"/>
</dbReference>
<evidence type="ECO:0000256" key="2">
    <source>
        <dbReference type="ARBA" id="ARBA00022908"/>
    </source>
</evidence>
<dbReference type="Gene3D" id="1.10.10.60">
    <property type="entry name" value="Homeodomain-like"/>
    <property type="match status" value="1"/>
</dbReference>
<evidence type="ECO:0000313" key="10">
    <source>
        <dbReference type="Proteomes" id="UP000283523"/>
    </source>
</evidence>
<accession>A0A418M439</accession>
<dbReference type="FunFam" id="3.40.50.1390:FF:000001">
    <property type="entry name" value="DNA recombinase"/>
    <property type="match status" value="1"/>
</dbReference>
<dbReference type="OrthoDB" id="9797501at2"/>
<evidence type="ECO:0000256" key="7">
    <source>
        <dbReference type="PROSITE-ProRule" id="PRU10137"/>
    </source>
</evidence>
<evidence type="ECO:0000256" key="3">
    <source>
        <dbReference type="ARBA" id="ARBA00023100"/>
    </source>
</evidence>
<dbReference type="PROSITE" id="PS00397">
    <property type="entry name" value="RECOMBINASES_1"/>
    <property type="match status" value="1"/>
</dbReference>
<dbReference type="InterPro" id="IPR006119">
    <property type="entry name" value="Resolv_N"/>
</dbReference>
<keyword evidence="3" id="KW-0230">DNA invertase</keyword>
<dbReference type="PROSITE" id="PS00398">
    <property type="entry name" value="RECOMBINASES_2"/>
    <property type="match status" value="1"/>
</dbReference>
<dbReference type="PANTHER" id="PTHR30461:SF2">
    <property type="entry name" value="SERINE RECOMBINASE PINE-RELATED"/>
    <property type="match status" value="1"/>
</dbReference>
<comment type="similarity">
    <text evidence="1">Belongs to the site-specific recombinase resolvase family.</text>
</comment>
<gene>
    <name evidence="9" type="ORF">DYU11_20870</name>
</gene>
<sequence>MKIGYARVSTQDQKLSLQLDALKGAGCDRIYEEKASGAKADRPELMKLLEHVRQGDTVVIWKLDRLGRSLAHLVQLVSDLEKQGVGLISLNDPIDTTTAQGRLVFRIFASLAEFEREVIRERTNAGLASARRRGQTLGRKKGLSQEAENKSRIAESLYKEGKFTVQEIAKQIGISKPTLYTYLKHRGIVIG</sequence>
<dbReference type="InterPro" id="IPR006120">
    <property type="entry name" value="Resolvase_HTH_dom"/>
</dbReference>
<dbReference type="GO" id="GO:0015074">
    <property type="term" value="P:DNA integration"/>
    <property type="evidence" value="ECO:0007669"/>
    <property type="project" value="UniProtKB-KW"/>
</dbReference>
<dbReference type="Pfam" id="PF00239">
    <property type="entry name" value="Resolvase"/>
    <property type="match status" value="1"/>
</dbReference>
<dbReference type="EMBL" id="QXED01000006">
    <property type="protein sequence ID" value="RIV20500.1"/>
    <property type="molecule type" value="Genomic_DNA"/>
</dbReference>
<evidence type="ECO:0000256" key="1">
    <source>
        <dbReference type="ARBA" id="ARBA00009913"/>
    </source>
</evidence>
<evidence type="ECO:0000256" key="4">
    <source>
        <dbReference type="ARBA" id="ARBA00023125"/>
    </source>
</evidence>
<organism evidence="9 10">
    <name type="scientific">Fibrisoma montanum</name>
    <dbReference type="NCBI Taxonomy" id="2305895"/>
    <lineage>
        <taxon>Bacteria</taxon>
        <taxon>Pseudomonadati</taxon>
        <taxon>Bacteroidota</taxon>
        <taxon>Cytophagia</taxon>
        <taxon>Cytophagales</taxon>
        <taxon>Spirosomataceae</taxon>
        <taxon>Fibrisoma</taxon>
    </lineage>
</organism>
<evidence type="ECO:0000313" key="9">
    <source>
        <dbReference type="EMBL" id="RIV20500.1"/>
    </source>
</evidence>
<proteinExistence type="inferred from homology"/>
<keyword evidence="5" id="KW-0233">DNA recombination</keyword>
<dbReference type="InterPro" id="IPR050639">
    <property type="entry name" value="SSR_resolvase"/>
</dbReference>
<keyword evidence="4" id="KW-0238">DNA-binding</keyword>
<keyword evidence="2" id="KW-0229">DNA integration</keyword>
<dbReference type="SMART" id="SM00857">
    <property type="entry name" value="Resolvase"/>
    <property type="match status" value="1"/>
</dbReference>
<feature type="active site" description="O-(5'-phospho-DNA)-serine intermediate" evidence="6 7">
    <location>
        <position position="9"/>
    </location>
</feature>
<dbReference type="PROSITE" id="PS51736">
    <property type="entry name" value="RECOMBINASES_3"/>
    <property type="match status" value="1"/>
</dbReference>
<evidence type="ECO:0000256" key="6">
    <source>
        <dbReference type="PIRSR" id="PIRSR606118-50"/>
    </source>
</evidence>
<dbReference type="Pfam" id="PF02796">
    <property type="entry name" value="HTH_7"/>
    <property type="match status" value="1"/>
</dbReference>
<dbReference type="Gene3D" id="3.40.50.1390">
    <property type="entry name" value="Resolvase, N-terminal catalytic domain"/>
    <property type="match status" value="1"/>
</dbReference>
<dbReference type="InterPro" id="IPR036162">
    <property type="entry name" value="Resolvase-like_N_sf"/>
</dbReference>
<evidence type="ECO:0000256" key="5">
    <source>
        <dbReference type="ARBA" id="ARBA00023172"/>
    </source>
</evidence>
<reference evidence="9 10" key="1">
    <citation type="submission" date="2018-08" db="EMBL/GenBank/DDBJ databases">
        <title>Fibrisoma montanum sp. nov., isolated from Danxia mountain soil.</title>
        <authorList>
            <person name="Huang Y."/>
        </authorList>
    </citation>
    <scope>NUCLEOTIDE SEQUENCE [LARGE SCALE GENOMIC DNA]</scope>
    <source>
        <strain evidence="9 10">HYT19</strain>
    </source>
</reference>
<name>A0A418M439_9BACT</name>